<sequence>MLEIIRDVFVAIFLLGGLFFYFVGVVGLIRMPDVFCRMHATTKCDTMGAGLMFIGMMIWQGATFVSLNILIIIVFIWLTNPTAAHYIAKCEYINRHLTVDENK</sequence>
<evidence type="ECO:0000313" key="3">
    <source>
        <dbReference type="EMBL" id="MDI6453272.1"/>
    </source>
</evidence>
<keyword evidence="4" id="KW-1185">Reference proteome</keyword>
<dbReference type="GO" id="GO:0015385">
    <property type="term" value="F:sodium:proton antiporter activity"/>
    <property type="evidence" value="ECO:0007669"/>
    <property type="project" value="TreeGrafter"/>
</dbReference>
<dbReference type="Proteomes" id="UP001431532">
    <property type="component" value="Unassembled WGS sequence"/>
</dbReference>
<reference evidence="3" key="1">
    <citation type="submission" date="2023-05" db="EMBL/GenBank/DDBJ databases">
        <title>Mariniplasma microaerophilum sp. nov., a novel anaerobic mollicute isolated from terrestrial mud volcano, Taman Peninsula, Russia.</title>
        <authorList>
            <person name="Khomyakova M.A."/>
            <person name="Merkel A.Y."/>
            <person name="Slobodkin A.I."/>
        </authorList>
    </citation>
    <scope>NUCLEOTIDE SEQUENCE</scope>
    <source>
        <strain evidence="3">M4Ah</strain>
    </source>
</reference>
<dbReference type="PANTHER" id="PTHR34703:SF1">
    <property type="entry name" value="ANTIPORTER SUBUNIT MNHG2-RELATED"/>
    <property type="match status" value="1"/>
</dbReference>
<evidence type="ECO:0000313" key="4">
    <source>
        <dbReference type="Proteomes" id="UP001431532"/>
    </source>
</evidence>
<evidence type="ECO:0000256" key="2">
    <source>
        <dbReference type="SAM" id="Phobius"/>
    </source>
</evidence>
<feature type="transmembrane region" description="Helical" evidence="2">
    <location>
        <begin position="49"/>
        <end position="78"/>
    </location>
</feature>
<name>A0AAW6U5U0_9MOLU</name>
<protein>
    <submittedName>
        <fullName evidence="3">Monovalent cation/H(+) antiporter subunit G</fullName>
    </submittedName>
</protein>
<dbReference type="EMBL" id="JASCXW010000023">
    <property type="protein sequence ID" value="MDI6453272.1"/>
    <property type="molecule type" value="Genomic_DNA"/>
</dbReference>
<dbReference type="PANTHER" id="PTHR34703">
    <property type="entry name" value="ANTIPORTER SUBUNIT MNHG2-RELATED"/>
    <property type="match status" value="1"/>
</dbReference>
<dbReference type="InterPro" id="IPR005133">
    <property type="entry name" value="PhaG_MnhG_YufB"/>
</dbReference>
<dbReference type="RefSeq" id="WP_282839702.1">
    <property type="nucleotide sequence ID" value="NZ_JASCXW010000023.1"/>
</dbReference>
<keyword evidence="2" id="KW-0472">Membrane</keyword>
<evidence type="ECO:0000256" key="1">
    <source>
        <dbReference type="ARBA" id="ARBA00008404"/>
    </source>
</evidence>
<accession>A0AAW6U5U0</accession>
<dbReference type="Pfam" id="PF03334">
    <property type="entry name" value="PhaG_MnhG_YufB"/>
    <property type="match status" value="1"/>
</dbReference>
<gene>
    <name evidence="3" type="primary">mnhG</name>
    <name evidence="3" type="ORF">QJ521_06830</name>
</gene>
<comment type="similarity">
    <text evidence="1">Belongs to the CPA3 antiporters (TC 2.A.63) subunit G family.</text>
</comment>
<feature type="transmembrane region" description="Helical" evidence="2">
    <location>
        <begin position="7"/>
        <end position="29"/>
    </location>
</feature>
<organism evidence="3 4">
    <name type="scientific">Peloplasma aerotolerans</name>
    <dbReference type="NCBI Taxonomy" id="3044389"/>
    <lineage>
        <taxon>Bacteria</taxon>
        <taxon>Bacillati</taxon>
        <taxon>Mycoplasmatota</taxon>
        <taxon>Mollicutes</taxon>
        <taxon>Acholeplasmatales</taxon>
        <taxon>Acholeplasmataceae</taxon>
        <taxon>Peloplasma</taxon>
    </lineage>
</organism>
<keyword evidence="2" id="KW-1133">Transmembrane helix</keyword>
<dbReference type="NCBIfam" id="TIGR01300">
    <property type="entry name" value="CPA3_mnhG_phaG"/>
    <property type="match status" value="1"/>
</dbReference>
<dbReference type="AlphaFoldDB" id="A0AAW6U5U0"/>
<comment type="caution">
    <text evidence="3">The sequence shown here is derived from an EMBL/GenBank/DDBJ whole genome shotgun (WGS) entry which is preliminary data.</text>
</comment>
<keyword evidence="2" id="KW-0812">Transmembrane</keyword>
<proteinExistence type="inferred from homology"/>